<evidence type="ECO:0000256" key="3">
    <source>
        <dbReference type="ARBA" id="ARBA00023274"/>
    </source>
</evidence>
<dbReference type="InParanoid" id="A0A5C3PBL6"/>
<feature type="region of interest" description="Disordered" evidence="5">
    <location>
        <begin position="29"/>
        <end position="48"/>
    </location>
</feature>
<evidence type="ECO:0000256" key="2">
    <source>
        <dbReference type="ARBA" id="ARBA00022980"/>
    </source>
</evidence>
<dbReference type="InterPro" id="IPR020574">
    <property type="entry name" value="Ribosomal_uS9_CS"/>
</dbReference>
<sequence length="351" mass="38854">MNIARHVAWSAVRSRAYATAAYVPPASLEGLQRGRAPPPKPKPESPTFYTGRANYYDQLLVLENAAKHTRTALQELQLLPLPKFARENLPPLRAVWKNKVDLAELMDANLTTSRYRRFLAQLNQLNDYRRLAEVAGHIELAQRVQRVLDIFERDNKEAILARGKRKPVRFDEFGRSYTIGRRKESTARVWVIPTQPSPEDQLASSSSAPLQAAASSAPAASTQAVGISGFTEGPLSFAPAPVKVTTTNILVNNIPLAHYFPHVSDRERIVRPFRIAGLVGAFNVFALVRGGGSTGQSGALCLGIAKALAAHVPDSEPLLRKAKLLKRDPRMVERKKTGRAKARKAYTWVKR</sequence>
<keyword evidence="2 4" id="KW-0689">Ribosomal protein</keyword>
<dbReference type="GO" id="GO:0005763">
    <property type="term" value="C:mitochondrial small ribosomal subunit"/>
    <property type="evidence" value="ECO:0007669"/>
    <property type="project" value="TreeGrafter"/>
</dbReference>
<comment type="similarity">
    <text evidence="1 4">Belongs to the universal ribosomal protein uS9 family.</text>
</comment>
<dbReference type="Pfam" id="PF00380">
    <property type="entry name" value="Ribosomal_S9"/>
    <property type="match status" value="1"/>
</dbReference>
<evidence type="ECO:0000256" key="4">
    <source>
        <dbReference type="RuleBase" id="RU003815"/>
    </source>
</evidence>
<dbReference type="FunCoup" id="A0A5C3PBL6">
    <property type="interactions" value="170"/>
</dbReference>
<evidence type="ECO:0000256" key="5">
    <source>
        <dbReference type="SAM" id="MobiDB-lite"/>
    </source>
</evidence>
<dbReference type="SUPFAM" id="SSF54211">
    <property type="entry name" value="Ribosomal protein S5 domain 2-like"/>
    <property type="match status" value="1"/>
</dbReference>
<dbReference type="Proteomes" id="UP000308197">
    <property type="component" value="Unassembled WGS sequence"/>
</dbReference>
<dbReference type="STRING" id="1314778.A0A5C3PBL6"/>
<keyword evidence="3 4" id="KW-0687">Ribonucleoprotein</keyword>
<protein>
    <submittedName>
        <fullName evidence="6">Ribosomal protein S5 domain 2-like protein</fullName>
    </submittedName>
</protein>
<dbReference type="InterPro" id="IPR014721">
    <property type="entry name" value="Ribsml_uS5_D2-typ_fold_subgr"/>
</dbReference>
<gene>
    <name evidence="6" type="ORF">K466DRAFT_663629</name>
</gene>
<keyword evidence="7" id="KW-1185">Reference proteome</keyword>
<proteinExistence type="inferred from homology"/>
<dbReference type="GO" id="GO:0003723">
    <property type="term" value="F:RNA binding"/>
    <property type="evidence" value="ECO:0007669"/>
    <property type="project" value="TreeGrafter"/>
</dbReference>
<dbReference type="PROSITE" id="PS00360">
    <property type="entry name" value="RIBOSOMAL_S9"/>
    <property type="match status" value="1"/>
</dbReference>
<dbReference type="PANTHER" id="PTHR21569:SF1">
    <property type="entry name" value="SMALL RIBOSOMAL SUBUNIT PROTEIN US9M"/>
    <property type="match status" value="1"/>
</dbReference>
<dbReference type="InterPro" id="IPR000754">
    <property type="entry name" value="Ribosomal_uS9"/>
</dbReference>
<accession>A0A5C3PBL6</accession>
<evidence type="ECO:0000256" key="1">
    <source>
        <dbReference type="ARBA" id="ARBA00005251"/>
    </source>
</evidence>
<dbReference type="InterPro" id="IPR020568">
    <property type="entry name" value="Ribosomal_Su5_D2-typ_SF"/>
</dbReference>
<reference evidence="6 7" key="1">
    <citation type="journal article" date="2019" name="Nat. Ecol. Evol.">
        <title>Megaphylogeny resolves global patterns of mushroom evolution.</title>
        <authorList>
            <person name="Varga T."/>
            <person name="Krizsan K."/>
            <person name="Foldi C."/>
            <person name="Dima B."/>
            <person name="Sanchez-Garcia M."/>
            <person name="Sanchez-Ramirez S."/>
            <person name="Szollosi G.J."/>
            <person name="Szarkandi J.G."/>
            <person name="Papp V."/>
            <person name="Albert L."/>
            <person name="Andreopoulos W."/>
            <person name="Angelini C."/>
            <person name="Antonin V."/>
            <person name="Barry K.W."/>
            <person name="Bougher N.L."/>
            <person name="Buchanan P."/>
            <person name="Buyck B."/>
            <person name="Bense V."/>
            <person name="Catcheside P."/>
            <person name="Chovatia M."/>
            <person name="Cooper J."/>
            <person name="Damon W."/>
            <person name="Desjardin D."/>
            <person name="Finy P."/>
            <person name="Geml J."/>
            <person name="Haridas S."/>
            <person name="Hughes K."/>
            <person name="Justo A."/>
            <person name="Karasinski D."/>
            <person name="Kautmanova I."/>
            <person name="Kiss B."/>
            <person name="Kocsube S."/>
            <person name="Kotiranta H."/>
            <person name="LaButti K.M."/>
            <person name="Lechner B.E."/>
            <person name="Liimatainen K."/>
            <person name="Lipzen A."/>
            <person name="Lukacs Z."/>
            <person name="Mihaltcheva S."/>
            <person name="Morgado L.N."/>
            <person name="Niskanen T."/>
            <person name="Noordeloos M.E."/>
            <person name="Ohm R.A."/>
            <person name="Ortiz-Santana B."/>
            <person name="Ovrebo C."/>
            <person name="Racz N."/>
            <person name="Riley R."/>
            <person name="Savchenko A."/>
            <person name="Shiryaev A."/>
            <person name="Soop K."/>
            <person name="Spirin V."/>
            <person name="Szebenyi C."/>
            <person name="Tomsovsky M."/>
            <person name="Tulloss R.E."/>
            <person name="Uehling J."/>
            <person name="Grigoriev I.V."/>
            <person name="Vagvolgyi C."/>
            <person name="Papp T."/>
            <person name="Martin F.M."/>
            <person name="Miettinen O."/>
            <person name="Hibbett D.S."/>
            <person name="Nagy L.G."/>
        </authorList>
    </citation>
    <scope>NUCLEOTIDE SEQUENCE [LARGE SCALE GENOMIC DNA]</scope>
    <source>
        <strain evidence="6 7">HHB13444</strain>
    </source>
</reference>
<dbReference type="EMBL" id="ML211191">
    <property type="protein sequence ID" value="TFK86631.1"/>
    <property type="molecule type" value="Genomic_DNA"/>
</dbReference>
<dbReference type="GO" id="GO:0003735">
    <property type="term" value="F:structural constituent of ribosome"/>
    <property type="evidence" value="ECO:0007669"/>
    <property type="project" value="InterPro"/>
</dbReference>
<organism evidence="6 7">
    <name type="scientific">Polyporus arcularius HHB13444</name>
    <dbReference type="NCBI Taxonomy" id="1314778"/>
    <lineage>
        <taxon>Eukaryota</taxon>
        <taxon>Fungi</taxon>
        <taxon>Dikarya</taxon>
        <taxon>Basidiomycota</taxon>
        <taxon>Agaricomycotina</taxon>
        <taxon>Agaricomycetes</taxon>
        <taxon>Polyporales</taxon>
        <taxon>Polyporaceae</taxon>
        <taxon>Polyporus</taxon>
    </lineage>
</organism>
<dbReference type="PANTHER" id="PTHR21569">
    <property type="entry name" value="RIBOSOMAL PROTEIN S9"/>
    <property type="match status" value="1"/>
</dbReference>
<dbReference type="Gene3D" id="3.30.230.10">
    <property type="match status" value="1"/>
</dbReference>
<evidence type="ECO:0000313" key="7">
    <source>
        <dbReference type="Proteomes" id="UP000308197"/>
    </source>
</evidence>
<dbReference type="GO" id="GO:0006412">
    <property type="term" value="P:translation"/>
    <property type="evidence" value="ECO:0007669"/>
    <property type="project" value="InterPro"/>
</dbReference>
<name>A0A5C3PBL6_9APHY</name>
<dbReference type="AlphaFoldDB" id="A0A5C3PBL6"/>
<evidence type="ECO:0000313" key="6">
    <source>
        <dbReference type="EMBL" id="TFK86631.1"/>
    </source>
</evidence>